<dbReference type="CDD" id="cd07185">
    <property type="entry name" value="OmpA_C-like"/>
    <property type="match status" value="1"/>
</dbReference>
<evidence type="ECO:0000256" key="4">
    <source>
        <dbReference type="ARBA" id="ARBA00023237"/>
    </source>
</evidence>
<sequence length="251" mass="25516">LLAGCAGPNKQGDSNYLLCSLAGGLVGGGLAAAAGDSSEAAFGGAVVGAGLSLLLCPSEEEAAPAVVAEPVEAAPLDSDSDGVFDDQDMCPNTPAGVQVDSVGCPLDTDKDGVADYKDMCPGTPLGTVVDEAGCPLKGEKILSLTGVNFAFDKAVLTPNAETVLEEAVTLLKNSDSVIEVRVEGHTDSVGAEAYNQKLSQERAEAVVAYLVSRGVKERSLKAVGMGETSPVADNTTADGRAENRRVDFVVE</sequence>
<protein>
    <recommendedName>
        <fullName evidence="5">OmpA-like domain-containing protein</fullName>
    </recommendedName>
</protein>
<feature type="non-terminal residue" evidence="6">
    <location>
        <position position="1"/>
    </location>
</feature>
<dbReference type="GO" id="GO:0007155">
    <property type="term" value="P:cell adhesion"/>
    <property type="evidence" value="ECO:0007669"/>
    <property type="project" value="InterPro"/>
</dbReference>
<reference evidence="6" key="1">
    <citation type="journal article" date="2015" name="Nature">
        <title>Complex archaea that bridge the gap between prokaryotes and eukaryotes.</title>
        <authorList>
            <person name="Spang A."/>
            <person name="Saw J.H."/>
            <person name="Jorgensen S.L."/>
            <person name="Zaremba-Niedzwiedzka K."/>
            <person name="Martijn J."/>
            <person name="Lind A.E."/>
            <person name="van Eijk R."/>
            <person name="Schleper C."/>
            <person name="Guy L."/>
            <person name="Ettema T.J."/>
        </authorList>
    </citation>
    <scope>NUCLEOTIDE SEQUENCE</scope>
</reference>
<name>A0A0F9J9J8_9ZZZZ</name>
<dbReference type="InterPro" id="IPR006664">
    <property type="entry name" value="OMP_bac"/>
</dbReference>
<dbReference type="AlphaFoldDB" id="A0A0F9J9J8"/>
<dbReference type="Gene3D" id="3.30.1330.60">
    <property type="entry name" value="OmpA-like domain"/>
    <property type="match status" value="1"/>
</dbReference>
<keyword evidence="4" id="KW-0998">Cell outer membrane</keyword>
<dbReference type="InterPro" id="IPR050330">
    <property type="entry name" value="Bact_OuterMem_StrucFunc"/>
</dbReference>
<dbReference type="InterPro" id="IPR003367">
    <property type="entry name" value="Thrombospondin_3-like_rpt"/>
</dbReference>
<dbReference type="PRINTS" id="PR01021">
    <property type="entry name" value="OMPADOMAIN"/>
</dbReference>
<dbReference type="Gene3D" id="4.10.1080.10">
    <property type="entry name" value="TSP type-3 repeat"/>
    <property type="match status" value="1"/>
</dbReference>
<evidence type="ECO:0000256" key="1">
    <source>
        <dbReference type="ARBA" id="ARBA00004442"/>
    </source>
</evidence>
<evidence type="ECO:0000256" key="3">
    <source>
        <dbReference type="ARBA" id="ARBA00023136"/>
    </source>
</evidence>
<organism evidence="6">
    <name type="scientific">marine sediment metagenome</name>
    <dbReference type="NCBI Taxonomy" id="412755"/>
    <lineage>
        <taxon>unclassified sequences</taxon>
        <taxon>metagenomes</taxon>
        <taxon>ecological metagenomes</taxon>
    </lineage>
</organism>
<proteinExistence type="predicted"/>
<dbReference type="GO" id="GO:0009279">
    <property type="term" value="C:cell outer membrane"/>
    <property type="evidence" value="ECO:0007669"/>
    <property type="project" value="UniProtKB-SubCell"/>
</dbReference>
<dbReference type="InterPro" id="IPR036737">
    <property type="entry name" value="OmpA-like_sf"/>
</dbReference>
<evidence type="ECO:0000256" key="2">
    <source>
        <dbReference type="ARBA" id="ARBA00022729"/>
    </source>
</evidence>
<dbReference type="Pfam" id="PF02412">
    <property type="entry name" value="TSP_3"/>
    <property type="match status" value="2"/>
</dbReference>
<dbReference type="PROSITE" id="PS51123">
    <property type="entry name" value="OMPA_2"/>
    <property type="match status" value="1"/>
</dbReference>
<keyword evidence="3" id="KW-0472">Membrane</keyword>
<dbReference type="InterPro" id="IPR006665">
    <property type="entry name" value="OmpA-like"/>
</dbReference>
<evidence type="ECO:0000313" key="6">
    <source>
        <dbReference type="EMBL" id="KKM66469.1"/>
    </source>
</evidence>
<accession>A0A0F9J9J8</accession>
<evidence type="ECO:0000259" key="5">
    <source>
        <dbReference type="PROSITE" id="PS51123"/>
    </source>
</evidence>
<dbReference type="Pfam" id="PF00691">
    <property type="entry name" value="OmpA"/>
    <property type="match status" value="1"/>
</dbReference>
<dbReference type="PANTHER" id="PTHR30329:SF21">
    <property type="entry name" value="LIPOPROTEIN YIAD-RELATED"/>
    <property type="match status" value="1"/>
</dbReference>
<comment type="caution">
    <text evidence="6">The sequence shown here is derived from an EMBL/GenBank/DDBJ whole genome shotgun (WGS) entry which is preliminary data.</text>
</comment>
<gene>
    <name evidence="6" type="ORF">LCGC14_1480840</name>
</gene>
<dbReference type="EMBL" id="LAZR01010525">
    <property type="protein sequence ID" value="KKM66469.1"/>
    <property type="molecule type" value="Genomic_DNA"/>
</dbReference>
<comment type="subcellular location">
    <subcellularLocation>
        <location evidence="1">Cell outer membrane</location>
    </subcellularLocation>
</comment>
<dbReference type="PANTHER" id="PTHR30329">
    <property type="entry name" value="STATOR ELEMENT OF FLAGELLAR MOTOR COMPLEX"/>
    <property type="match status" value="1"/>
</dbReference>
<dbReference type="InterPro" id="IPR028974">
    <property type="entry name" value="TSP_type-3_rpt"/>
</dbReference>
<dbReference type="GO" id="GO:0005509">
    <property type="term" value="F:calcium ion binding"/>
    <property type="evidence" value="ECO:0007669"/>
    <property type="project" value="InterPro"/>
</dbReference>
<dbReference type="SUPFAM" id="SSF103088">
    <property type="entry name" value="OmpA-like"/>
    <property type="match status" value="1"/>
</dbReference>
<dbReference type="SUPFAM" id="SSF103647">
    <property type="entry name" value="TSP type-3 repeat"/>
    <property type="match status" value="1"/>
</dbReference>
<feature type="domain" description="OmpA-like" evidence="5">
    <location>
        <begin position="137"/>
        <end position="251"/>
    </location>
</feature>
<keyword evidence="2" id="KW-0732">Signal</keyword>